<evidence type="ECO:0000313" key="3">
    <source>
        <dbReference type="EMBL" id="MFC7389419.1"/>
    </source>
</evidence>
<feature type="domain" description="DUF2231" evidence="2">
    <location>
        <begin position="4"/>
        <end position="136"/>
    </location>
</feature>
<name>A0ABW2PIV9_9BACL</name>
<protein>
    <submittedName>
        <fullName evidence="3">DUF2231 domain-containing protein</fullName>
    </submittedName>
</protein>
<comment type="caution">
    <text evidence="3">The sequence shown here is derived from an EMBL/GenBank/DDBJ whole genome shotgun (WGS) entry which is preliminary data.</text>
</comment>
<dbReference type="Proteomes" id="UP001596439">
    <property type="component" value="Unassembled WGS sequence"/>
</dbReference>
<keyword evidence="1" id="KW-1133">Transmembrane helix</keyword>
<keyword evidence="4" id="KW-1185">Reference proteome</keyword>
<evidence type="ECO:0000259" key="2">
    <source>
        <dbReference type="Pfam" id="PF09990"/>
    </source>
</evidence>
<keyword evidence="1" id="KW-0812">Transmembrane</keyword>
<reference evidence="4" key="1">
    <citation type="journal article" date="2019" name="Int. J. Syst. Evol. Microbiol.">
        <title>The Global Catalogue of Microorganisms (GCM) 10K type strain sequencing project: providing services to taxonomists for standard genome sequencing and annotation.</title>
        <authorList>
            <consortium name="The Broad Institute Genomics Platform"/>
            <consortium name="The Broad Institute Genome Sequencing Center for Infectious Disease"/>
            <person name="Wu L."/>
            <person name="Ma J."/>
        </authorList>
    </citation>
    <scope>NUCLEOTIDE SEQUENCE [LARGE SCALE GENOMIC DNA]</scope>
    <source>
        <strain evidence="4">CCUG 55590</strain>
    </source>
</reference>
<dbReference type="InterPro" id="IPR019251">
    <property type="entry name" value="DUF2231_TM"/>
</dbReference>
<dbReference type="RefSeq" id="WP_214787332.1">
    <property type="nucleotide sequence ID" value="NZ_JANIEL010000114.1"/>
</dbReference>
<evidence type="ECO:0000256" key="1">
    <source>
        <dbReference type="SAM" id="Phobius"/>
    </source>
</evidence>
<proteinExistence type="predicted"/>
<feature type="transmembrane region" description="Helical" evidence="1">
    <location>
        <begin position="12"/>
        <end position="30"/>
    </location>
</feature>
<evidence type="ECO:0000313" key="4">
    <source>
        <dbReference type="Proteomes" id="UP001596439"/>
    </source>
</evidence>
<sequence>MLGGVPLHPLLVHAPIGLLLFGTFLILLSFKWTSFRLFALVTLVAGLLSGGVAFLSGDSAEEYAEANLPSVTEAMIENHEHFALYSLIAFGITIVLLAVGYRAKGKLWTTLSFVIALIGAGLLAYAGHLGGQMVYAQ</sequence>
<keyword evidence="1" id="KW-0472">Membrane</keyword>
<gene>
    <name evidence="3" type="ORF">ACFQO8_04625</name>
</gene>
<feature type="transmembrane region" description="Helical" evidence="1">
    <location>
        <begin position="82"/>
        <end position="100"/>
    </location>
</feature>
<feature type="transmembrane region" description="Helical" evidence="1">
    <location>
        <begin position="107"/>
        <end position="127"/>
    </location>
</feature>
<organism evidence="3 4">
    <name type="scientific">Exiguobacterium aestuarii</name>
    <dbReference type="NCBI Taxonomy" id="273527"/>
    <lineage>
        <taxon>Bacteria</taxon>
        <taxon>Bacillati</taxon>
        <taxon>Bacillota</taxon>
        <taxon>Bacilli</taxon>
        <taxon>Bacillales</taxon>
        <taxon>Bacillales Family XII. Incertae Sedis</taxon>
        <taxon>Exiguobacterium</taxon>
    </lineage>
</organism>
<feature type="transmembrane region" description="Helical" evidence="1">
    <location>
        <begin position="37"/>
        <end position="55"/>
    </location>
</feature>
<dbReference type="EMBL" id="JBHTCE010000001">
    <property type="protein sequence ID" value="MFC7389419.1"/>
    <property type="molecule type" value="Genomic_DNA"/>
</dbReference>
<accession>A0ABW2PIV9</accession>
<dbReference type="Pfam" id="PF09990">
    <property type="entry name" value="DUF2231"/>
    <property type="match status" value="1"/>
</dbReference>